<dbReference type="Proteomes" id="UP000628669">
    <property type="component" value="Unassembled WGS sequence"/>
</dbReference>
<dbReference type="EMBL" id="JAENHK010000010">
    <property type="protein sequence ID" value="MBK1896541.1"/>
    <property type="molecule type" value="Genomic_DNA"/>
</dbReference>
<name>A0ABS1FVS1_9FLAO</name>
<protein>
    <submittedName>
        <fullName evidence="3">PepSY-like domain-containing protein</fullName>
    </submittedName>
</protein>
<comment type="caution">
    <text evidence="3">The sequence shown here is derived from an EMBL/GenBank/DDBJ whole genome shotgun (WGS) entry which is preliminary data.</text>
</comment>
<dbReference type="Gene3D" id="3.10.450.360">
    <property type="match status" value="1"/>
</dbReference>
<accession>A0ABS1FVS1</accession>
<dbReference type="InterPro" id="IPR021533">
    <property type="entry name" value="PepSY-like"/>
</dbReference>
<proteinExistence type="predicted"/>
<evidence type="ECO:0000259" key="2">
    <source>
        <dbReference type="Pfam" id="PF11396"/>
    </source>
</evidence>
<reference evidence="4" key="1">
    <citation type="submission" date="2021-01" db="EMBL/GenBank/DDBJ databases">
        <title>Genome public.</title>
        <authorList>
            <person name="Liu C."/>
            <person name="Sun Q."/>
        </authorList>
    </citation>
    <scope>NUCLEOTIDE SEQUENCE [LARGE SCALE GENOMIC DNA]</scope>
    <source>
        <strain evidence="4">YIM B02567</strain>
    </source>
</reference>
<keyword evidence="1" id="KW-0732">Signal</keyword>
<gene>
    <name evidence="3" type="ORF">JHL15_12315</name>
</gene>
<feature type="signal peptide" evidence="1">
    <location>
        <begin position="1"/>
        <end position="19"/>
    </location>
</feature>
<evidence type="ECO:0000256" key="1">
    <source>
        <dbReference type="SAM" id="SignalP"/>
    </source>
</evidence>
<dbReference type="Pfam" id="PF11396">
    <property type="entry name" value="PepSY_like"/>
    <property type="match status" value="1"/>
</dbReference>
<feature type="domain" description="Putative beta-lactamase-inhibitor-like PepSY-like" evidence="2">
    <location>
        <begin position="54"/>
        <end position="138"/>
    </location>
</feature>
<sequence length="142" mass="15921">MKKLAVLVIMISGAAMVHAQKIQQGKVPVSVQTTFKNQFPEAKKVKWEMEKDNFEAEFQSKGTAYSVLFSASGDIIETEVPIKINTLSTPIRQFIAKNYPDQKIKEAAKITDSKGVMTYEAEVDGKDLIFDMNGNFIKEIKD</sequence>
<evidence type="ECO:0000313" key="3">
    <source>
        <dbReference type="EMBL" id="MBK1896541.1"/>
    </source>
</evidence>
<dbReference type="SUPFAM" id="SSF160574">
    <property type="entry name" value="BT0923-like"/>
    <property type="match status" value="1"/>
</dbReference>
<feature type="chain" id="PRO_5045087332" evidence="1">
    <location>
        <begin position="20"/>
        <end position="142"/>
    </location>
</feature>
<dbReference type="RefSeq" id="WP_200246097.1">
    <property type="nucleotide sequence ID" value="NZ_JAENHK010000010.1"/>
</dbReference>
<keyword evidence="4" id="KW-1185">Reference proteome</keyword>
<organism evidence="3 4">
    <name type="scientific">Chryseobacterium paridis</name>
    <dbReference type="NCBI Taxonomy" id="2800328"/>
    <lineage>
        <taxon>Bacteria</taxon>
        <taxon>Pseudomonadati</taxon>
        <taxon>Bacteroidota</taxon>
        <taxon>Flavobacteriia</taxon>
        <taxon>Flavobacteriales</taxon>
        <taxon>Weeksellaceae</taxon>
        <taxon>Chryseobacterium group</taxon>
        <taxon>Chryseobacterium</taxon>
    </lineage>
</organism>
<evidence type="ECO:0000313" key="4">
    <source>
        <dbReference type="Proteomes" id="UP000628669"/>
    </source>
</evidence>